<name>A0A1X1SR70_9MYCO</name>
<accession>A0A1X1SR70</accession>
<dbReference type="Proteomes" id="UP000467385">
    <property type="component" value="Chromosome"/>
</dbReference>
<sequence>MTATALDNMELGACTQDPDRWTLVPGKGPDVEAKVLCRACPRRWLCARDAVESPGAEGLWAGVVIPEAGRARTFALRQLRSLAERNGYPIRRTARSA</sequence>
<dbReference type="Pfam" id="PF02467">
    <property type="entry name" value="Whib"/>
    <property type="match status" value="1"/>
</dbReference>
<dbReference type="AlphaFoldDB" id="A0A1X1SR70"/>
<reference evidence="1 2" key="1">
    <citation type="journal article" date="2019" name="Emerg. Microbes Infect.">
        <title>Comprehensive subspecies identification of 175 nontuberculous mycobacteria species based on 7547 genomic profiles.</title>
        <authorList>
            <person name="Matsumoto Y."/>
            <person name="Kinjo T."/>
            <person name="Motooka D."/>
            <person name="Nabeya D."/>
            <person name="Jung N."/>
            <person name="Uechi K."/>
            <person name="Horii T."/>
            <person name="Iida T."/>
            <person name="Fujita J."/>
            <person name="Nakamura S."/>
        </authorList>
    </citation>
    <scope>NUCLEOTIDE SEQUENCE [LARGE SCALE GENOMIC DNA]</scope>
    <source>
        <strain evidence="1 2">JCM 14738</strain>
    </source>
</reference>
<evidence type="ECO:0000313" key="2">
    <source>
        <dbReference type="Proteomes" id="UP000467385"/>
    </source>
</evidence>
<dbReference type="EMBL" id="AP022613">
    <property type="protein sequence ID" value="BBZ42160.1"/>
    <property type="molecule type" value="Genomic_DNA"/>
</dbReference>
<keyword evidence="2" id="KW-1185">Reference proteome</keyword>
<protein>
    <submittedName>
        <fullName evidence="1">Putative transcriptional regulator WhiB6</fullName>
    </submittedName>
</protein>
<dbReference type="PROSITE" id="PS51674">
    <property type="entry name" value="4FE4S_WBL"/>
    <property type="match status" value="1"/>
</dbReference>
<dbReference type="RefSeq" id="WP_085236729.1">
    <property type="nucleotide sequence ID" value="NZ_AP022613.1"/>
</dbReference>
<evidence type="ECO:0000313" key="1">
    <source>
        <dbReference type="EMBL" id="BBZ42160.1"/>
    </source>
</evidence>
<gene>
    <name evidence="1" type="primary">whiB6</name>
    <name evidence="1" type="ORF">MCNS_52230</name>
</gene>
<dbReference type="InterPro" id="IPR034768">
    <property type="entry name" value="4FE4S_WBL"/>
</dbReference>
<dbReference type="OrthoDB" id="4379056at2"/>
<proteinExistence type="predicted"/>
<organism evidence="1 2">
    <name type="scientific">Mycobacterium conspicuum</name>
    <dbReference type="NCBI Taxonomy" id="44010"/>
    <lineage>
        <taxon>Bacteria</taxon>
        <taxon>Bacillati</taxon>
        <taxon>Actinomycetota</taxon>
        <taxon>Actinomycetes</taxon>
        <taxon>Mycobacteriales</taxon>
        <taxon>Mycobacteriaceae</taxon>
        <taxon>Mycobacterium</taxon>
    </lineage>
</organism>